<proteinExistence type="predicted"/>
<sequence>MGLDVSKNSPVQRVADALFKEAIARARREVDALQFDVSDMPDVFHRLTRESETAQVLVFGSYLEDRISSLIKVRMRHLESKNAESALFGPTGPLATFGGRTLLAYHLGWLSADTKQKLDCFRKIRNEFAHRAFKASFSDQPIQSLFKKIEYNPERMLDVISEALEDLDDRHIIIANEELTTEKRSLCNLAYLAEHVFRDLITRPIAIANRVPDFTLVGEYDDAPKLIQDLYRNLARSLMFIIHRKGSEVLPDVAT</sequence>
<dbReference type="Pfam" id="PF05068">
    <property type="entry name" value="MtlR"/>
    <property type="match status" value="1"/>
</dbReference>
<dbReference type="PANTHER" id="PTHR37941:SF1">
    <property type="entry name" value="FUMARASE E-RELATED"/>
    <property type="match status" value="1"/>
</dbReference>
<evidence type="ECO:0000313" key="1">
    <source>
        <dbReference type="EMBL" id="MQX09210.1"/>
    </source>
</evidence>
<accession>A0A844ACI5</accession>
<dbReference type="InterPro" id="IPR007761">
    <property type="entry name" value="MtlR-like"/>
</dbReference>
<dbReference type="Proteomes" id="UP000466694">
    <property type="component" value="Unassembled WGS sequence"/>
</dbReference>
<dbReference type="PANTHER" id="PTHR37941">
    <property type="entry name" value="FUMARASE E-RELATED"/>
    <property type="match status" value="1"/>
</dbReference>
<dbReference type="Gene3D" id="1.20.120.330">
    <property type="entry name" value="Nucleotidyltransferases domain 2"/>
    <property type="match status" value="1"/>
</dbReference>
<evidence type="ECO:0000313" key="2">
    <source>
        <dbReference type="Proteomes" id="UP000466694"/>
    </source>
</evidence>
<dbReference type="EMBL" id="WISZ01000109">
    <property type="protein sequence ID" value="MQX09210.1"/>
    <property type="molecule type" value="Genomic_DNA"/>
</dbReference>
<dbReference type="SUPFAM" id="SSF158668">
    <property type="entry name" value="MtlR-like"/>
    <property type="match status" value="1"/>
</dbReference>
<gene>
    <name evidence="1" type="ORF">GHK48_13220</name>
</gene>
<organism evidence="1 2">
    <name type="scientific">Rhizobium fredii</name>
    <name type="common">Sinorhizobium fredii</name>
    <dbReference type="NCBI Taxonomy" id="380"/>
    <lineage>
        <taxon>Bacteria</taxon>
        <taxon>Pseudomonadati</taxon>
        <taxon>Pseudomonadota</taxon>
        <taxon>Alphaproteobacteria</taxon>
        <taxon>Hyphomicrobiales</taxon>
        <taxon>Rhizobiaceae</taxon>
        <taxon>Sinorhizobium/Ensifer group</taxon>
        <taxon>Sinorhizobium</taxon>
    </lineage>
</organism>
<name>A0A844ACI5_RHIFR</name>
<reference evidence="1 2" key="1">
    <citation type="journal article" date="2013" name="Genome Biol.">
        <title>Comparative genomics of the core and accessory genomes of 48 Sinorhizobium strains comprising five genospecies.</title>
        <authorList>
            <person name="Sugawara M."/>
            <person name="Epstein B."/>
            <person name="Badgley B.D."/>
            <person name="Unno T."/>
            <person name="Xu L."/>
            <person name="Reese J."/>
            <person name="Gyaneshwar P."/>
            <person name="Denny R."/>
            <person name="Mudge J."/>
            <person name="Bharti A.K."/>
            <person name="Farmer A.D."/>
            <person name="May G.D."/>
            <person name="Woodward J.E."/>
            <person name="Medigue C."/>
            <person name="Vallenet D."/>
            <person name="Lajus A."/>
            <person name="Rouy Z."/>
            <person name="Martinez-Vaz B."/>
            <person name="Tiffin P."/>
            <person name="Young N.D."/>
            <person name="Sadowsky M.J."/>
        </authorList>
    </citation>
    <scope>NUCLEOTIDE SEQUENCE [LARGE SCALE GENOMIC DNA]</scope>
    <source>
        <strain evidence="1 2">USDA205</strain>
    </source>
</reference>
<dbReference type="GO" id="GO:0045892">
    <property type="term" value="P:negative regulation of DNA-templated transcription"/>
    <property type="evidence" value="ECO:0007669"/>
    <property type="project" value="TreeGrafter"/>
</dbReference>
<dbReference type="AlphaFoldDB" id="A0A844ACI5"/>
<protein>
    <submittedName>
        <fullName evidence="1">Uncharacterized protein</fullName>
    </submittedName>
</protein>
<dbReference type="RefSeq" id="WP_037395980.1">
    <property type="nucleotide sequence ID" value="NZ_JBGCAE010000004.1"/>
</dbReference>
<dbReference type="InterPro" id="IPR038026">
    <property type="entry name" value="MtlR-like_sf"/>
</dbReference>
<comment type="caution">
    <text evidence="1">The sequence shown here is derived from an EMBL/GenBank/DDBJ whole genome shotgun (WGS) entry which is preliminary data.</text>
</comment>